<dbReference type="PANTHER" id="PTHR32294:SF0">
    <property type="entry name" value="DNA POLYMERASE III SUBUNIT ALPHA"/>
    <property type="match status" value="1"/>
</dbReference>
<dbReference type="GO" id="GO:0005737">
    <property type="term" value="C:cytoplasm"/>
    <property type="evidence" value="ECO:0007669"/>
    <property type="project" value="UniProtKB-SubCell"/>
</dbReference>
<feature type="domain" description="Polymerase/histidinol phosphatase N-terminal" evidence="10">
    <location>
        <begin position="19"/>
        <end position="86"/>
    </location>
</feature>
<dbReference type="SUPFAM" id="SSF160975">
    <property type="entry name" value="AF1531-like"/>
    <property type="match status" value="1"/>
</dbReference>
<dbReference type="Gene3D" id="3.20.20.140">
    <property type="entry name" value="Metal-dependent hydrolases"/>
    <property type="match status" value="1"/>
</dbReference>
<dbReference type="InterPro" id="IPR004365">
    <property type="entry name" value="NA-bd_OB_tRNA"/>
</dbReference>
<dbReference type="AlphaFoldDB" id="A0AAX4HMK6"/>
<dbReference type="Pfam" id="PF17657">
    <property type="entry name" value="DNA_pol3_finger"/>
    <property type="match status" value="1"/>
</dbReference>
<dbReference type="Gene3D" id="1.10.10.1600">
    <property type="entry name" value="Bacterial DNA polymerase III alpha subunit, thumb domain"/>
    <property type="match status" value="1"/>
</dbReference>
<evidence type="ECO:0000256" key="9">
    <source>
        <dbReference type="SAM" id="MobiDB-lite"/>
    </source>
</evidence>
<keyword evidence="6" id="KW-0235">DNA replication</keyword>
<dbReference type="CDD" id="cd12113">
    <property type="entry name" value="PHP_PolIIIA_DnaE3"/>
    <property type="match status" value="1"/>
</dbReference>
<keyword evidence="4 11" id="KW-0808">Transferase</keyword>
<dbReference type="NCBIfam" id="NF005298">
    <property type="entry name" value="PRK06826.1"/>
    <property type="match status" value="1"/>
</dbReference>
<organism evidence="11 12">
    <name type="scientific">Peredibacter starrii</name>
    <dbReference type="NCBI Taxonomy" id="28202"/>
    <lineage>
        <taxon>Bacteria</taxon>
        <taxon>Pseudomonadati</taxon>
        <taxon>Bdellovibrionota</taxon>
        <taxon>Bacteriovoracia</taxon>
        <taxon>Bacteriovoracales</taxon>
        <taxon>Bacteriovoracaceae</taxon>
        <taxon>Peredibacter</taxon>
    </lineage>
</organism>
<gene>
    <name evidence="11" type="primary">dnaE</name>
    <name evidence="11" type="ORF">SOO65_17960</name>
</gene>
<dbReference type="GO" id="GO:0006260">
    <property type="term" value="P:DNA replication"/>
    <property type="evidence" value="ECO:0007669"/>
    <property type="project" value="UniProtKB-KW"/>
</dbReference>
<evidence type="ECO:0000256" key="2">
    <source>
        <dbReference type="ARBA" id="ARBA00012417"/>
    </source>
</evidence>
<dbReference type="InterPro" id="IPR004013">
    <property type="entry name" value="PHP_dom"/>
</dbReference>
<evidence type="ECO:0000256" key="7">
    <source>
        <dbReference type="ARBA" id="ARBA00022932"/>
    </source>
</evidence>
<dbReference type="SUPFAM" id="SSF89550">
    <property type="entry name" value="PHP domain-like"/>
    <property type="match status" value="1"/>
</dbReference>
<dbReference type="NCBIfam" id="NF004226">
    <property type="entry name" value="PRK05673.1"/>
    <property type="match status" value="1"/>
</dbReference>
<evidence type="ECO:0000256" key="6">
    <source>
        <dbReference type="ARBA" id="ARBA00022705"/>
    </source>
</evidence>
<dbReference type="NCBIfam" id="TIGR00594">
    <property type="entry name" value="polc"/>
    <property type="match status" value="1"/>
</dbReference>
<keyword evidence="5 11" id="KW-0548">Nucleotidyltransferase</keyword>
<dbReference type="GO" id="GO:0003676">
    <property type="term" value="F:nucleic acid binding"/>
    <property type="evidence" value="ECO:0007669"/>
    <property type="project" value="InterPro"/>
</dbReference>
<dbReference type="KEGG" id="psti:SOO65_17960"/>
<comment type="subcellular location">
    <subcellularLocation>
        <location evidence="1">Cytoplasm</location>
    </subcellularLocation>
</comment>
<dbReference type="CDD" id="cd04485">
    <property type="entry name" value="DnaE_OBF"/>
    <property type="match status" value="1"/>
</dbReference>
<protein>
    <recommendedName>
        <fullName evidence="3">DNA polymerase III subunit alpha</fullName>
        <ecNumber evidence="2">2.7.7.7</ecNumber>
    </recommendedName>
</protein>
<dbReference type="Gene3D" id="1.10.150.870">
    <property type="match status" value="1"/>
</dbReference>
<evidence type="ECO:0000256" key="4">
    <source>
        <dbReference type="ARBA" id="ARBA00022679"/>
    </source>
</evidence>
<dbReference type="RefSeq" id="WP_321393631.1">
    <property type="nucleotide sequence ID" value="NZ_CP139487.1"/>
</dbReference>
<dbReference type="EC" id="2.7.7.7" evidence="2"/>
<keyword evidence="7" id="KW-0239">DNA-directed DNA polymerase</keyword>
<dbReference type="GO" id="GO:0003887">
    <property type="term" value="F:DNA-directed DNA polymerase activity"/>
    <property type="evidence" value="ECO:0007669"/>
    <property type="project" value="UniProtKB-KW"/>
</dbReference>
<dbReference type="InterPro" id="IPR029460">
    <property type="entry name" value="DNAPol_HHH"/>
</dbReference>
<feature type="compositionally biased region" description="Basic and acidic residues" evidence="9">
    <location>
        <begin position="1034"/>
        <end position="1044"/>
    </location>
</feature>
<evidence type="ECO:0000256" key="8">
    <source>
        <dbReference type="ARBA" id="ARBA00049244"/>
    </source>
</evidence>
<dbReference type="InterPro" id="IPR041931">
    <property type="entry name" value="DNA_pol3_alpha_thumb_dom"/>
</dbReference>
<dbReference type="InterPro" id="IPR040982">
    <property type="entry name" value="DNA_pol3_finger"/>
</dbReference>
<dbReference type="PANTHER" id="PTHR32294">
    <property type="entry name" value="DNA POLYMERASE III SUBUNIT ALPHA"/>
    <property type="match status" value="1"/>
</dbReference>
<dbReference type="InterPro" id="IPR016195">
    <property type="entry name" value="Pol/histidinol_Pase-like"/>
</dbReference>
<keyword evidence="12" id="KW-1185">Reference proteome</keyword>
<evidence type="ECO:0000313" key="12">
    <source>
        <dbReference type="Proteomes" id="UP001324634"/>
    </source>
</evidence>
<sequence>MKNPFLGSDFQNTRQDSFVHLHLHSQYSLLDGAIRLGDLFKRAKELEMPAIACTDHGNMFGGIDFYTRAISSGIKPILGSEIYFTPGSRHDRRAPKNLKTLDSQDEVEGKHQIHHLILLCKNLTGYRNLCKLLSKAYQEGFYYKPRADVELLREFSEGLIATSACLKGEVGYNLFTGQDDRALQAAMKFREIYKDDFYLEIQENGIPEQVDVNKKIINFAKDYSIPLVATNDCHYLTREDAAAQEVLMCIQTGKTFEDEKRMKLSTTEFYFKSAQEMRQAFSYVPEACNNTLRIADACNLEIRWQDEKGKQIYLLPKFEITTQETEEDYFARKSREGLEERFNGPHFKHLVTKDNWETEIKPQYLDRLEVEVGLIKQMGFTGYFLIVSDFIGWSKANGIPVGPGRGSGAGSIVAYALKITNVDPIPYNLLFERFINPERISMPDFDIDFCQDRRQEVIEYVTKKYGEERVGQIITFGTLSAKAVLRDVSRVFALPYAEADALAKLVPEELGIELQDAIDKEPKLKELEDNDPKVRRILQIGKRLEGLNRHAGIHAAGVIITNEPLVTYCPLFRGAKGEQVVQFDKDFSEKIGLVKFDFLGLKTLTVISNAEKFVRRDLKADFDIEDIDMNDASVYDMISEGKTVGVFQLESSGMQDLCKRIKPGSIDDITAINALYRPGPMGMGMHLKFAEIKNKINGAIEEYAFEELKPVLKDTYGIIVYQEQVMNVARVIGGYSLGQADMLRRAMGKKKAEEMAAHKEIFRKGALERGFDEEKSIVLFDLMEKFAEYGFNKSHAVAYSVVAYQTAFLKKYYPAQFFAALLGTEINNKEKITAYIAEAKEFDIEILPPDVNESLWLFNVIGNTRIRFGLGAVKGVGEGAVDDIVKERTENGPFKGFVDFCERVNLKSVNKRVMEALIKVGAFDSCEKYNRKTLLENMEFIVAFAEKKQEEKLMGQTSLFDMGEVTQSSEEHLNIAESAEFDEKQKLSHEAELLGIYVSGHPLMRFKDIMEKLTSMNLSQIHELPTVPKPEGFNPRRGDEHDPSKRSVVIAGMISESKVILSKKGDKMAFVTLEDLHGKIECIFFPKVFAEFQQFLTADEPLVLSGYVSLEDVKKFFPTKVGFLKNESEERVTSVRVNVPLQNLNAYSLSQMKQILLSYRGSVPIHFIFETSEGRARMPLDDNFLVSPSPQMAAKLNELLNTNSVSFIVDGKVEEVKQ</sequence>
<comment type="catalytic activity">
    <reaction evidence="8">
        <text>DNA(n) + a 2'-deoxyribonucleoside 5'-triphosphate = DNA(n+1) + diphosphate</text>
        <dbReference type="Rhea" id="RHEA:22508"/>
        <dbReference type="Rhea" id="RHEA-COMP:17339"/>
        <dbReference type="Rhea" id="RHEA-COMP:17340"/>
        <dbReference type="ChEBI" id="CHEBI:33019"/>
        <dbReference type="ChEBI" id="CHEBI:61560"/>
        <dbReference type="ChEBI" id="CHEBI:173112"/>
        <dbReference type="EC" id="2.7.7.7"/>
    </reaction>
</comment>
<evidence type="ECO:0000256" key="3">
    <source>
        <dbReference type="ARBA" id="ARBA00019114"/>
    </source>
</evidence>
<dbReference type="Pfam" id="PF02811">
    <property type="entry name" value="PHP"/>
    <property type="match status" value="1"/>
</dbReference>
<dbReference type="Pfam" id="PF07733">
    <property type="entry name" value="DNA_pol3_alpha"/>
    <property type="match status" value="1"/>
</dbReference>
<proteinExistence type="predicted"/>
<dbReference type="InterPro" id="IPR004805">
    <property type="entry name" value="DnaE2/DnaE/PolC"/>
</dbReference>
<dbReference type="Pfam" id="PF14579">
    <property type="entry name" value="HHH_6"/>
    <property type="match status" value="1"/>
</dbReference>
<feature type="region of interest" description="Disordered" evidence="9">
    <location>
        <begin position="1025"/>
        <end position="1044"/>
    </location>
</feature>
<evidence type="ECO:0000256" key="5">
    <source>
        <dbReference type="ARBA" id="ARBA00022695"/>
    </source>
</evidence>
<evidence type="ECO:0000313" key="11">
    <source>
        <dbReference type="EMBL" id="WPU64582.1"/>
    </source>
</evidence>
<dbReference type="Pfam" id="PF01336">
    <property type="entry name" value="tRNA_anti-codon"/>
    <property type="match status" value="1"/>
</dbReference>
<dbReference type="InterPro" id="IPR003141">
    <property type="entry name" value="Pol/His_phosphatase_N"/>
</dbReference>
<evidence type="ECO:0000256" key="1">
    <source>
        <dbReference type="ARBA" id="ARBA00004496"/>
    </source>
</evidence>
<dbReference type="InterPro" id="IPR011708">
    <property type="entry name" value="DNA_pol3_alpha_NTPase_dom"/>
</dbReference>
<dbReference type="GO" id="GO:0008408">
    <property type="term" value="F:3'-5' exonuclease activity"/>
    <property type="evidence" value="ECO:0007669"/>
    <property type="project" value="InterPro"/>
</dbReference>
<dbReference type="Proteomes" id="UP001324634">
    <property type="component" value="Chromosome"/>
</dbReference>
<dbReference type="EMBL" id="CP139487">
    <property type="protein sequence ID" value="WPU64582.1"/>
    <property type="molecule type" value="Genomic_DNA"/>
</dbReference>
<dbReference type="SMART" id="SM00481">
    <property type="entry name" value="POLIIIAc"/>
    <property type="match status" value="1"/>
</dbReference>
<accession>A0AAX4HMK6</accession>
<reference evidence="11 12" key="1">
    <citation type="submission" date="2023-11" db="EMBL/GenBank/DDBJ databases">
        <title>Peredibacter starrii A3.12.</title>
        <authorList>
            <person name="Mitchell R.J."/>
        </authorList>
    </citation>
    <scope>NUCLEOTIDE SEQUENCE [LARGE SCALE GENOMIC DNA]</scope>
    <source>
        <strain evidence="11 12">A3.12</strain>
    </source>
</reference>
<evidence type="ECO:0000259" key="10">
    <source>
        <dbReference type="SMART" id="SM00481"/>
    </source>
</evidence>
<name>A0AAX4HMK6_9BACT</name>